<evidence type="ECO:0000313" key="3">
    <source>
        <dbReference type="Proteomes" id="UP000316806"/>
    </source>
</evidence>
<accession>A0A516RE44</accession>
<dbReference type="EMBL" id="CP040916">
    <property type="protein sequence ID" value="QDQ13933.1"/>
    <property type="molecule type" value="Genomic_DNA"/>
</dbReference>
<sequence length="65" mass="7247">MARSAGKDDLHTPRVPKEKRRSGFDRRAPPGCPSIRGVIVLTVKLFGETLEAPRILAVWHVRTAK</sequence>
<protein>
    <submittedName>
        <fullName evidence="2">Uncharacterized protein</fullName>
    </submittedName>
</protein>
<name>A0A516RE44_STRST</name>
<evidence type="ECO:0000313" key="2">
    <source>
        <dbReference type="EMBL" id="QDQ13933.1"/>
    </source>
</evidence>
<evidence type="ECO:0000256" key="1">
    <source>
        <dbReference type="SAM" id="MobiDB-lite"/>
    </source>
</evidence>
<organism evidence="2 3">
    <name type="scientific">Streptomyces spectabilis</name>
    <dbReference type="NCBI Taxonomy" id="68270"/>
    <lineage>
        <taxon>Bacteria</taxon>
        <taxon>Bacillati</taxon>
        <taxon>Actinomycetota</taxon>
        <taxon>Actinomycetes</taxon>
        <taxon>Kitasatosporales</taxon>
        <taxon>Streptomycetaceae</taxon>
        <taxon>Streptomyces</taxon>
    </lineage>
</organism>
<reference evidence="2 3" key="1">
    <citation type="journal article" date="2019" name="J. Ind. Microbiol. Biotechnol.">
        <title>The complete genomic sequence of Streptomyces spectabilis NRRL-2792 and identification of secondary metabolite biosynthetic gene clusters.</title>
        <authorList>
            <person name="Sinha A."/>
            <person name="Phillips-Salemka S."/>
            <person name="Niraula T.A."/>
            <person name="Short K.A."/>
            <person name="Niraula N.P."/>
        </authorList>
    </citation>
    <scope>NUCLEOTIDE SEQUENCE [LARGE SCALE GENOMIC DNA]</scope>
    <source>
        <strain evidence="2 3">NRRL 2792</strain>
    </source>
</reference>
<dbReference type="Proteomes" id="UP000316806">
    <property type="component" value="Chromosome"/>
</dbReference>
<proteinExistence type="predicted"/>
<dbReference type="AlphaFoldDB" id="A0A516RE44"/>
<feature type="region of interest" description="Disordered" evidence="1">
    <location>
        <begin position="1"/>
        <end position="31"/>
    </location>
</feature>
<gene>
    <name evidence="2" type="ORF">FH965_27980</name>
</gene>
<feature type="compositionally biased region" description="Basic and acidic residues" evidence="1">
    <location>
        <begin position="1"/>
        <end position="28"/>
    </location>
</feature>